<keyword evidence="2" id="KW-1185">Reference proteome</keyword>
<evidence type="ECO:0000313" key="2">
    <source>
        <dbReference type="Proteomes" id="UP001596242"/>
    </source>
</evidence>
<proteinExistence type="predicted"/>
<reference evidence="2" key="1">
    <citation type="journal article" date="2019" name="Int. J. Syst. Evol. Microbiol.">
        <title>The Global Catalogue of Microorganisms (GCM) 10K type strain sequencing project: providing services to taxonomists for standard genome sequencing and annotation.</title>
        <authorList>
            <consortium name="The Broad Institute Genomics Platform"/>
            <consortium name="The Broad Institute Genome Sequencing Center for Infectious Disease"/>
            <person name="Wu L."/>
            <person name="Ma J."/>
        </authorList>
    </citation>
    <scope>NUCLEOTIDE SEQUENCE [LARGE SCALE GENOMIC DNA]</scope>
    <source>
        <strain evidence="2">JCM 12763</strain>
    </source>
</reference>
<dbReference type="Proteomes" id="UP001596242">
    <property type="component" value="Unassembled WGS sequence"/>
</dbReference>
<dbReference type="RefSeq" id="WP_386396554.1">
    <property type="nucleotide sequence ID" value="NZ_JBHSPT010000032.1"/>
</dbReference>
<accession>A0ABW1M021</accession>
<evidence type="ECO:0008006" key="3">
    <source>
        <dbReference type="Google" id="ProtNLM"/>
    </source>
</evidence>
<gene>
    <name evidence="1" type="ORF">ACFP50_13485</name>
</gene>
<dbReference type="EMBL" id="JBHSPT010000032">
    <property type="protein sequence ID" value="MFC6056442.1"/>
    <property type="molecule type" value="Genomic_DNA"/>
</dbReference>
<sequence length="301" mass="34338">MNVFRPALIRPLPIPLPPFPGECESSYWSRLALANHVPLARLRAPSRWLESRLTSVDVLCILSGQTRQHLVRTLPDLQTDDRPADPPAIPDNHVLRWACRRCVVARTGATLPAQIWAPIHDNVCIRHRLWVGQHVHAPEEQLDLSRTPDVVRAQQKYWRLRRHHGTALIDLCEELTAGLWAGLAHRHYRLVHRAETLHDLVRVKGPEVEPDRKAPWLTAAGFPERVALIHMFTSPHWRKLAMSDDFYVSLSSIVQFHQRFPTESPIRGTSRIWLTKTVKSSAAEIEYRLGNPEGVPTLIAS</sequence>
<comment type="caution">
    <text evidence="1">The sequence shown here is derived from an EMBL/GenBank/DDBJ whole genome shotgun (WGS) entry which is preliminary data.</text>
</comment>
<evidence type="ECO:0000313" key="1">
    <source>
        <dbReference type="EMBL" id="MFC6056442.1"/>
    </source>
</evidence>
<protein>
    <recommendedName>
        <fullName evidence="3">TniQ protein</fullName>
    </recommendedName>
</protein>
<name>A0ABW1M021_9ACTN</name>
<organism evidence="1 2">
    <name type="scientific">Streptomyces pratens</name>
    <dbReference type="NCBI Taxonomy" id="887456"/>
    <lineage>
        <taxon>Bacteria</taxon>
        <taxon>Bacillati</taxon>
        <taxon>Actinomycetota</taxon>
        <taxon>Actinomycetes</taxon>
        <taxon>Kitasatosporales</taxon>
        <taxon>Streptomycetaceae</taxon>
        <taxon>Streptomyces</taxon>
    </lineage>
</organism>